<keyword evidence="3" id="KW-1185">Reference proteome</keyword>
<evidence type="ECO:0000313" key="2">
    <source>
        <dbReference type="EMBL" id="GLW62176.1"/>
    </source>
</evidence>
<dbReference type="Proteomes" id="UP001165124">
    <property type="component" value="Unassembled WGS sequence"/>
</dbReference>
<feature type="region of interest" description="Disordered" evidence="1">
    <location>
        <begin position="79"/>
        <end position="136"/>
    </location>
</feature>
<dbReference type="EMBL" id="BSRZ01000001">
    <property type="protein sequence ID" value="GLW62176.1"/>
    <property type="molecule type" value="Genomic_DNA"/>
</dbReference>
<evidence type="ECO:0000313" key="3">
    <source>
        <dbReference type="Proteomes" id="UP001165124"/>
    </source>
</evidence>
<sequence>MVYVSDDRDVAEVVAGADGHALLALVEDPGVAADPQPSRFYLPVRKAPPDRPTRFTPYALVAALYGFFVLSADPVVRSPQDDARAAAGPPNPPSGEPGNHVRGAVLRTRGESTQVAPSAVTRAPARRANSRPEPVS</sequence>
<protein>
    <submittedName>
        <fullName evidence="2">Uncharacterized protein</fullName>
    </submittedName>
</protein>
<organism evidence="2 3">
    <name type="scientific">Actinomadura rubrobrunea</name>
    <dbReference type="NCBI Taxonomy" id="115335"/>
    <lineage>
        <taxon>Bacteria</taxon>
        <taxon>Bacillati</taxon>
        <taxon>Actinomycetota</taxon>
        <taxon>Actinomycetes</taxon>
        <taxon>Streptosporangiales</taxon>
        <taxon>Thermomonosporaceae</taxon>
        <taxon>Actinomadura</taxon>
    </lineage>
</organism>
<accession>A0A9W6US12</accession>
<comment type="caution">
    <text evidence="2">The sequence shown here is derived from an EMBL/GenBank/DDBJ whole genome shotgun (WGS) entry which is preliminary data.</text>
</comment>
<gene>
    <name evidence="2" type="ORF">Arub01_04200</name>
</gene>
<name>A0A9W6US12_9ACTN</name>
<reference evidence="2" key="1">
    <citation type="submission" date="2023-02" db="EMBL/GenBank/DDBJ databases">
        <title>Actinomadura rubrobrunea NBRC 14622.</title>
        <authorList>
            <person name="Ichikawa N."/>
            <person name="Sato H."/>
            <person name="Tonouchi N."/>
        </authorList>
    </citation>
    <scope>NUCLEOTIDE SEQUENCE</scope>
    <source>
        <strain evidence="2">NBRC 14622</strain>
    </source>
</reference>
<dbReference type="AlphaFoldDB" id="A0A9W6US12"/>
<evidence type="ECO:0000256" key="1">
    <source>
        <dbReference type="SAM" id="MobiDB-lite"/>
    </source>
</evidence>
<proteinExistence type="predicted"/>